<keyword evidence="7" id="KW-0325">Glycoprotein</keyword>
<dbReference type="Pfam" id="PF00560">
    <property type="entry name" value="LRR_1"/>
    <property type="match status" value="2"/>
</dbReference>
<keyword evidence="14" id="KW-1185">Reference proteome</keyword>
<keyword evidence="5 11" id="KW-0732">Signal</keyword>
<dbReference type="Proteomes" id="UP001642360">
    <property type="component" value="Unassembled WGS sequence"/>
</dbReference>
<evidence type="ECO:0000256" key="5">
    <source>
        <dbReference type="ARBA" id="ARBA00022729"/>
    </source>
</evidence>
<keyword evidence="2" id="KW-0134">Cell wall</keyword>
<evidence type="ECO:0000313" key="13">
    <source>
        <dbReference type="EMBL" id="CAK9178593.1"/>
    </source>
</evidence>
<accession>A0ABC8UDS1</accession>
<feature type="signal peptide" evidence="11">
    <location>
        <begin position="1"/>
        <end position="24"/>
    </location>
</feature>
<dbReference type="GO" id="GO:0071555">
    <property type="term" value="P:cell wall organization"/>
    <property type="evidence" value="ECO:0007669"/>
    <property type="project" value="UniProtKB-KW"/>
</dbReference>
<dbReference type="AlphaFoldDB" id="A0ABC8UDS1"/>
<dbReference type="PANTHER" id="PTHR32093">
    <property type="entry name" value="LEUCINE-RICH REPEAT EXTENSIN-LIKE PROTEIN 3-RELATED"/>
    <property type="match status" value="1"/>
</dbReference>
<sequence length="343" mass="38216">MRASGCFVFLLFFLFSSFSLGSLALSDAEASFITHRQLLALRENDDLPPGYEYEVDVKFTFANPRLRRAYIALQAWKKAIYSDPLNTTRNWEGADVCNYMGVFCAPALDDPQLMVVAGIDLNHGDIAGHLPVELGLLTDLALFHINSNRFCGIIPKSFSKLTLMHEFDVSNNRFVGQFPKVVLSMPSLKYLDLRYNNFEGELPHKLFDKELDVLFLNNNRFDSNIPENLGNSPASVIVFANNKLKGCIPRSIGKMVNTLNEIVFLNNELSGCLPSEIGLLGNVTVFDARSNGFTGLLPKSFKGLEKVEILDVSDNKLTGFVPENVCRLPGTISTVRPRHVSQD</sequence>
<feature type="domain" description="Leucine-rich repeat-containing N-terminal plant-type" evidence="12">
    <location>
        <begin position="72"/>
        <end position="104"/>
    </location>
</feature>
<comment type="caution">
    <text evidence="13">The sequence shown here is derived from an EMBL/GenBank/DDBJ whole genome shotgun (WGS) entry which is preliminary data.</text>
</comment>
<dbReference type="InterPro" id="IPR001611">
    <property type="entry name" value="Leu-rich_rpt"/>
</dbReference>
<evidence type="ECO:0000256" key="4">
    <source>
        <dbReference type="ARBA" id="ARBA00022614"/>
    </source>
</evidence>
<evidence type="ECO:0000256" key="9">
    <source>
        <dbReference type="ARBA" id="ARBA00023316"/>
    </source>
</evidence>
<keyword evidence="4" id="KW-0433">Leucine-rich repeat</keyword>
<dbReference type="EMBL" id="CAUOFW020007279">
    <property type="protein sequence ID" value="CAK9178593.1"/>
    <property type="molecule type" value="Genomic_DNA"/>
</dbReference>
<proteinExistence type="predicted"/>
<evidence type="ECO:0000256" key="6">
    <source>
        <dbReference type="ARBA" id="ARBA00022737"/>
    </source>
</evidence>
<gene>
    <name evidence="13" type="ORF">ILEXP_LOCUS48496</name>
</gene>
<dbReference type="FunFam" id="3.80.10.10:FF:000224">
    <property type="entry name" value="Leucine-rich repeat extensin-like protein 1"/>
    <property type="match status" value="1"/>
</dbReference>
<evidence type="ECO:0000256" key="7">
    <source>
        <dbReference type="ARBA" id="ARBA00023180"/>
    </source>
</evidence>
<feature type="chain" id="PRO_5044757894" description="Cell wall hydroxyproline-rich glycoprotein" evidence="11">
    <location>
        <begin position="25"/>
        <end position="343"/>
    </location>
</feature>
<dbReference type="InterPro" id="IPR051582">
    <property type="entry name" value="LRR_extensin-like_regulator"/>
</dbReference>
<evidence type="ECO:0000256" key="11">
    <source>
        <dbReference type="SAM" id="SignalP"/>
    </source>
</evidence>
<evidence type="ECO:0000256" key="1">
    <source>
        <dbReference type="ARBA" id="ARBA00004191"/>
    </source>
</evidence>
<reference evidence="13 14" key="1">
    <citation type="submission" date="2024-02" db="EMBL/GenBank/DDBJ databases">
        <authorList>
            <person name="Vignale AGUSTIN F."/>
            <person name="Sosa J E."/>
            <person name="Modenutti C."/>
        </authorList>
    </citation>
    <scope>NUCLEOTIDE SEQUENCE [LARGE SCALE GENOMIC DNA]</scope>
</reference>
<dbReference type="InterPro" id="IPR032675">
    <property type="entry name" value="LRR_dom_sf"/>
</dbReference>
<evidence type="ECO:0000313" key="14">
    <source>
        <dbReference type="Proteomes" id="UP001642360"/>
    </source>
</evidence>
<evidence type="ECO:0000256" key="2">
    <source>
        <dbReference type="ARBA" id="ARBA00022512"/>
    </source>
</evidence>
<evidence type="ECO:0000256" key="3">
    <source>
        <dbReference type="ARBA" id="ARBA00022525"/>
    </source>
</evidence>
<protein>
    <recommendedName>
        <fullName evidence="10">Cell wall hydroxyproline-rich glycoprotein</fullName>
    </recommendedName>
</protein>
<evidence type="ECO:0000256" key="8">
    <source>
        <dbReference type="ARBA" id="ARBA00023278"/>
    </source>
</evidence>
<name>A0ABC8UDS1_9AQUA</name>
<dbReference type="SUPFAM" id="SSF52058">
    <property type="entry name" value="L domain-like"/>
    <property type="match status" value="1"/>
</dbReference>
<keyword evidence="8" id="KW-0379">Hydroxylation</keyword>
<keyword evidence="3" id="KW-0964">Secreted</keyword>
<evidence type="ECO:0000259" key="12">
    <source>
        <dbReference type="Pfam" id="PF08263"/>
    </source>
</evidence>
<comment type="subcellular location">
    <subcellularLocation>
        <location evidence="1">Secreted</location>
        <location evidence="1">Cell wall</location>
    </subcellularLocation>
</comment>
<dbReference type="Gene3D" id="3.80.10.10">
    <property type="entry name" value="Ribonuclease Inhibitor"/>
    <property type="match status" value="2"/>
</dbReference>
<keyword evidence="6" id="KW-0677">Repeat</keyword>
<keyword evidence="9" id="KW-0961">Cell wall biogenesis/degradation</keyword>
<dbReference type="InterPro" id="IPR013210">
    <property type="entry name" value="LRR_N_plant-typ"/>
</dbReference>
<dbReference type="Pfam" id="PF08263">
    <property type="entry name" value="LRRNT_2"/>
    <property type="match status" value="1"/>
</dbReference>
<organism evidence="13 14">
    <name type="scientific">Ilex paraguariensis</name>
    <name type="common">yerba mate</name>
    <dbReference type="NCBI Taxonomy" id="185542"/>
    <lineage>
        <taxon>Eukaryota</taxon>
        <taxon>Viridiplantae</taxon>
        <taxon>Streptophyta</taxon>
        <taxon>Embryophyta</taxon>
        <taxon>Tracheophyta</taxon>
        <taxon>Spermatophyta</taxon>
        <taxon>Magnoliopsida</taxon>
        <taxon>eudicotyledons</taxon>
        <taxon>Gunneridae</taxon>
        <taxon>Pentapetalae</taxon>
        <taxon>asterids</taxon>
        <taxon>campanulids</taxon>
        <taxon>Aquifoliales</taxon>
        <taxon>Aquifoliaceae</taxon>
        <taxon>Ilex</taxon>
    </lineage>
</organism>
<evidence type="ECO:0000256" key="10">
    <source>
        <dbReference type="ARBA" id="ARBA00041871"/>
    </source>
</evidence>
<dbReference type="PANTHER" id="PTHR32093:SF124">
    <property type="entry name" value="POLLEN-SPECIFIC LEUCINE-RICH REPEAT EXTENSIN-LIKE PROTEIN 1"/>
    <property type="match status" value="1"/>
</dbReference>